<evidence type="ECO:0000313" key="1">
    <source>
        <dbReference type="EMBL" id="MEU0153242.1"/>
    </source>
</evidence>
<organism evidence="1 2">
    <name type="scientific">Micromonospora fulviviridis</name>
    <dbReference type="NCBI Taxonomy" id="47860"/>
    <lineage>
        <taxon>Bacteria</taxon>
        <taxon>Bacillati</taxon>
        <taxon>Actinomycetota</taxon>
        <taxon>Actinomycetes</taxon>
        <taxon>Micromonosporales</taxon>
        <taxon>Micromonosporaceae</taxon>
        <taxon>Micromonospora</taxon>
    </lineage>
</organism>
<gene>
    <name evidence="1" type="ORF">ABZ071_15210</name>
</gene>
<dbReference type="Proteomes" id="UP001550348">
    <property type="component" value="Unassembled WGS sequence"/>
</dbReference>
<comment type="caution">
    <text evidence="1">The sequence shown here is derived from an EMBL/GenBank/DDBJ whole genome shotgun (WGS) entry which is preliminary data.</text>
</comment>
<evidence type="ECO:0000313" key="2">
    <source>
        <dbReference type="Proteomes" id="UP001550348"/>
    </source>
</evidence>
<sequence length="52" mass="5518">MGFGLPTVIAGFLVVHGGGLRRTAEEYAVAVILVALLGLRRTRPESATRPAR</sequence>
<accession>A0ABV2VLM3</accession>
<reference evidence="1 2" key="1">
    <citation type="submission" date="2024-06" db="EMBL/GenBank/DDBJ databases">
        <title>The Natural Products Discovery Center: Release of the First 8490 Sequenced Strains for Exploring Actinobacteria Biosynthetic Diversity.</title>
        <authorList>
            <person name="Kalkreuter E."/>
            <person name="Kautsar S.A."/>
            <person name="Yang D."/>
            <person name="Bader C.D."/>
            <person name="Teijaro C.N."/>
            <person name="Fluegel L."/>
            <person name="Davis C.M."/>
            <person name="Simpson J.R."/>
            <person name="Lauterbach L."/>
            <person name="Steele A.D."/>
            <person name="Gui C."/>
            <person name="Meng S."/>
            <person name="Li G."/>
            <person name="Viehrig K."/>
            <person name="Ye F."/>
            <person name="Su P."/>
            <person name="Kiefer A.F."/>
            <person name="Nichols A."/>
            <person name="Cepeda A.J."/>
            <person name="Yan W."/>
            <person name="Fan B."/>
            <person name="Jiang Y."/>
            <person name="Adhikari A."/>
            <person name="Zheng C.-J."/>
            <person name="Schuster L."/>
            <person name="Cowan T.M."/>
            <person name="Smanski M.J."/>
            <person name="Chevrette M.G."/>
            <person name="De Carvalho L.P.S."/>
            <person name="Shen B."/>
        </authorList>
    </citation>
    <scope>NUCLEOTIDE SEQUENCE [LARGE SCALE GENOMIC DNA]</scope>
    <source>
        <strain evidence="1 2">NPDC006286</strain>
    </source>
</reference>
<name>A0ABV2VLM3_9ACTN</name>
<keyword evidence="2" id="KW-1185">Reference proteome</keyword>
<dbReference type="EMBL" id="JBEXRX010000037">
    <property type="protein sequence ID" value="MEU0153242.1"/>
    <property type="molecule type" value="Genomic_DNA"/>
</dbReference>
<protein>
    <submittedName>
        <fullName evidence="1">Uncharacterized protein</fullName>
    </submittedName>
</protein>
<proteinExistence type="predicted"/>
<dbReference type="RefSeq" id="WP_355665076.1">
    <property type="nucleotide sequence ID" value="NZ_JBEXRX010000037.1"/>
</dbReference>